<evidence type="ECO:0000313" key="1">
    <source>
        <dbReference type="EMBL" id="MCV2866357.1"/>
    </source>
</evidence>
<keyword evidence="2" id="KW-1185">Reference proteome</keyword>
<sequence length="314" mass="33747">MIAEAGRRIGASVTLKEVAFEPQATEVPAEVRTAMALADRTVFLARIGDQLRFSDMKSNGQAVVSYALDVGMLGSAYGTADFRAFDLLKSALNRMLGGARAIHVTCPAGTDFRGGGPRSVAPLQDVSIYRFPMPVFTPIPAAGFTGTVALPGFLVGTGSMYYDPYAREYDGALFATFTEGRIVGFSGDKAAVDAAEAHYRFVADKFGVDRDFVHSWHAGIHPGCEFSGKASDNYERWSGAAFGNPRLLHFHTCGAYAPGEISWNIVDPTIIVDGIEVWKDGVLHPELVPGGPEILDRYPCAKAIFAAPKRNIGF</sequence>
<dbReference type="RefSeq" id="WP_263722891.1">
    <property type="nucleotide sequence ID" value="NZ_JAOWLA010000018.1"/>
</dbReference>
<protein>
    <recommendedName>
        <fullName evidence="3">M24 family metallopeptidase</fullName>
    </recommendedName>
</protein>
<dbReference type="EMBL" id="JAOWLA010000018">
    <property type="protein sequence ID" value="MCV2866357.1"/>
    <property type="molecule type" value="Genomic_DNA"/>
</dbReference>
<dbReference type="Proteomes" id="UP001652503">
    <property type="component" value="Unassembled WGS sequence"/>
</dbReference>
<organism evidence="1 2">
    <name type="scientific">Albidovulum sediminicola</name>
    <dbReference type="NCBI Taxonomy" id="2984331"/>
    <lineage>
        <taxon>Bacteria</taxon>
        <taxon>Pseudomonadati</taxon>
        <taxon>Pseudomonadota</taxon>
        <taxon>Alphaproteobacteria</taxon>
        <taxon>Rhodobacterales</taxon>
        <taxon>Paracoccaceae</taxon>
        <taxon>Albidovulum</taxon>
    </lineage>
</organism>
<comment type="caution">
    <text evidence="1">The sequence shown here is derived from an EMBL/GenBank/DDBJ whole genome shotgun (WGS) entry which is preliminary data.</text>
</comment>
<evidence type="ECO:0000313" key="2">
    <source>
        <dbReference type="Proteomes" id="UP001652503"/>
    </source>
</evidence>
<proteinExistence type="predicted"/>
<accession>A0ABT2Z5I3</accession>
<name>A0ABT2Z5I3_9RHOB</name>
<gene>
    <name evidence="1" type="ORF">OE647_16695</name>
</gene>
<evidence type="ECO:0008006" key="3">
    <source>
        <dbReference type="Google" id="ProtNLM"/>
    </source>
</evidence>
<reference evidence="1 2" key="1">
    <citation type="submission" date="2022-10" db="EMBL/GenBank/DDBJ databases">
        <title>Defluviimonas sp. nov., isolated from ocean surface water.</title>
        <authorList>
            <person name="He W."/>
            <person name="Wang L."/>
            <person name="Zhang D.-F."/>
        </authorList>
    </citation>
    <scope>NUCLEOTIDE SEQUENCE [LARGE SCALE GENOMIC DNA]</scope>
    <source>
        <strain evidence="1 2">WL0075</strain>
    </source>
</reference>